<dbReference type="AlphaFoldDB" id="A0ABD2NYN7"/>
<organism evidence="2 3">
    <name type="scientific">Cryptolaemus montrouzieri</name>
    <dbReference type="NCBI Taxonomy" id="559131"/>
    <lineage>
        <taxon>Eukaryota</taxon>
        <taxon>Metazoa</taxon>
        <taxon>Ecdysozoa</taxon>
        <taxon>Arthropoda</taxon>
        <taxon>Hexapoda</taxon>
        <taxon>Insecta</taxon>
        <taxon>Pterygota</taxon>
        <taxon>Neoptera</taxon>
        <taxon>Endopterygota</taxon>
        <taxon>Coleoptera</taxon>
        <taxon>Polyphaga</taxon>
        <taxon>Cucujiformia</taxon>
        <taxon>Coccinelloidea</taxon>
        <taxon>Coccinellidae</taxon>
        <taxon>Scymninae</taxon>
        <taxon>Scymnini</taxon>
        <taxon>Cryptolaemus</taxon>
    </lineage>
</organism>
<name>A0ABD2NYN7_9CUCU</name>
<feature type="domain" description="DUF5641" evidence="1">
    <location>
        <begin position="40"/>
        <end position="134"/>
    </location>
</feature>
<sequence length="139" mass="16007">MSNDPKDYTFRTPGHFLIGRSLVVHPEPSVLHTPENRLSHFQHVQKMTQHFWNRSSKKYISQLQTRMKWKISSHGLIQKEALVVIKEAHVAPSRWQLGRVLELHPGTDIVIRVVTVLLPSGKTTKRAVSQLCFLPLDNK</sequence>
<dbReference type="PANTHER" id="PTHR47331:SF5">
    <property type="entry name" value="RIBONUCLEASE H"/>
    <property type="match status" value="1"/>
</dbReference>
<gene>
    <name evidence="2" type="ORF">HHI36_006811</name>
</gene>
<comment type="caution">
    <text evidence="2">The sequence shown here is derived from an EMBL/GenBank/DDBJ whole genome shotgun (WGS) entry which is preliminary data.</text>
</comment>
<dbReference type="InterPro" id="IPR040676">
    <property type="entry name" value="DUF5641"/>
</dbReference>
<protein>
    <recommendedName>
        <fullName evidence="1">DUF5641 domain-containing protein</fullName>
    </recommendedName>
</protein>
<evidence type="ECO:0000313" key="2">
    <source>
        <dbReference type="EMBL" id="KAL3283673.1"/>
    </source>
</evidence>
<dbReference type="EMBL" id="JABFTP020000144">
    <property type="protein sequence ID" value="KAL3283673.1"/>
    <property type="molecule type" value="Genomic_DNA"/>
</dbReference>
<evidence type="ECO:0000259" key="1">
    <source>
        <dbReference type="Pfam" id="PF18701"/>
    </source>
</evidence>
<evidence type="ECO:0000313" key="3">
    <source>
        <dbReference type="Proteomes" id="UP001516400"/>
    </source>
</evidence>
<reference evidence="2 3" key="1">
    <citation type="journal article" date="2021" name="BMC Biol.">
        <title>Horizontally acquired antibacterial genes associated with adaptive radiation of ladybird beetles.</title>
        <authorList>
            <person name="Li H.S."/>
            <person name="Tang X.F."/>
            <person name="Huang Y.H."/>
            <person name="Xu Z.Y."/>
            <person name="Chen M.L."/>
            <person name="Du X.Y."/>
            <person name="Qiu B.Y."/>
            <person name="Chen P.T."/>
            <person name="Zhang W."/>
            <person name="Slipinski A."/>
            <person name="Escalona H.E."/>
            <person name="Waterhouse R.M."/>
            <person name="Zwick A."/>
            <person name="Pang H."/>
        </authorList>
    </citation>
    <scope>NUCLEOTIDE SEQUENCE [LARGE SCALE GENOMIC DNA]</scope>
    <source>
        <strain evidence="2">SYSU2018</strain>
    </source>
</reference>
<dbReference type="Pfam" id="PF18701">
    <property type="entry name" value="DUF5641"/>
    <property type="match status" value="1"/>
</dbReference>
<dbReference type="Proteomes" id="UP001516400">
    <property type="component" value="Unassembled WGS sequence"/>
</dbReference>
<dbReference type="PANTHER" id="PTHR47331">
    <property type="entry name" value="PHD-TYPE DOMAIN-CONTAINING PROTEIN"/>
    <property type="match status" value="1"/>
</dbReference>
<proteinExistence type="predicted"/>
<keyword evidence="3" id="KW-1185">Reference proteome</keyword>
<accession>A0ABD2NYN7</accession>